<keyword evidence="4 5" id="KW-0472">Membrane</keyword>
<dbReference type="InterPro" id="IPR018499">
    <property type="entry name" value="Tetraspanin/Peripherin"/>
</dbReference>
<proteinExistence type="evidence at transcript level"/>
<keyword evidence="2 5" id="KW-0812">Transmembrane</keyword>
<evidence type="ECO:0000256" key="2">
    <source>
        <dbReference type="ARBA" id="ARBA00022692"/>
    </source>
</evidence>
<evidence type="ECO:0000256" key="4">
    <source>
        <dbReference type="ARBA" id="ARBA00023136"/>
    </source>
</evidence>
<evidence type="ECO:0000256" key="3">
    <source>
        <dbReference type="ARBA" id="ARBA00022989"/>
    </source>
</evidence>
<dbReference type="VEuPathDB" id="VectorBase:MDOA013759"/>
<name>T1PF15_MUSDO</name>
<dbReference type="VEuPathDB" id="VectorBase:MDOMA2_003319"/>
<accession>T1PF15</accession>
<dbReference type="AlphaFoldDB" id="T1PF15"/>
<feature type="transmembrane region" description="Helical" evidence="5">
    <location>
        <begin position="81"/>
        <end position="109"/>
    </location>
</feature>
<dbReference type="EMBL" id="KA647284">
    <property type="protein sequence ID" value="AFP61913.1"/>
    <property type="molecule type" value="mRNA"/>
</dbReference>
<sequence>MKEYNPTHTNDVTFMWDYVQRTFTCCGVESYKDWNTVLNGSLPLSCCRNPVGHVGSFTCTMNNEDVNRYSLGCLSEFSNYIAAHAVSLGAAGVVIAIIQFFGVLFACYIAREIKIRNGITGFMG</sequence>
<dbReference type="Pfam" id="PF00335">
    <property type="entry name" value="Tetraspanin"/>
    <property type="match status" value="1"/>
</dbReference>
<evidence type="ECO:0000313" key="6">
    <source>
        <dbReference type="EMBL" id="AFP61913.1"/>
    </source>
</evidence>
<comment type="subcellular location">
    <subcellularLocation>
        <location evidence="1">Membrane</location>
        <topology evidence="1">Multi-pass membrane protein</topology>
    </subcellularLocation>
</comment>
<evidence type="ECO:0000256" key="5">
    <source>
        <dbReference type="SAM" id="Phobius"/>
    </source>
</evidence>
<organism evidence="6">
    <name type="scientific">Musca domestica</name>
    <name type="common">House fly</name>
    <dbReference type="NCBI Taxonomy" id="7370"/>
    <lineage>
        <taxon>Eukaryota</taxon>
        <taxon>Metazoa</taxon>
        <taxon>Ecdysozoa</taxon>
        <taxon>Arthropoda</taxon>
        <taxon>Hexapoda</taxon>
        <taxon>Insecta</taxon>
        <taxon>Pterygota</taxon>
        <taxon>Neoptera</taxon>
        <taxon>Endopterygota</taxon>
        <taxon>Diptera</taxon>
        <taxon>Brachycera</taxon>
        <taxon>Muscomorpha</taxon>
        <taxon>Muscoidea</taxon>
        <taxon>Muscidae</taxon>
        <taxon>Musca</taxon>
    </lineage>
</organism>
<keyword evidence="3 5" id="KW-1133">Transmembrane helix</keyword>
<dbReference type="CDD" id="cd03127">
    <property type="entry name" value="tetraspanin_LEL"/>
    <property type="match status" value="1"/>
</dbReference>
<protein>
    <submittedName>
        <fullName evidence="6">Tetraspanin</fullName>
    </submittedName>
</protein>
<dbReference type="Gene3D" id="1.10.1450.10">
    <property type="entry name" value="Tetraspanin"/>
    <property type="match status" value="1"/>
</dbReference>
<evidence type="ECO:0000256" key="1">
    <source>
        <dbReference type="ARBA" id="ARBA00004141"/>
    </source>
</evidence>
<dbReference type="InterPro" id="IPR008952">
    <property type="entry name" value="Tetraspanin_EC2_sf"/>
</dbReference>
<dbReference type="SUPFAM" id="SSF48652">
    <property type="entry name" value="Tetraspanin"/>
    <property type="match status" value="1"/>
</dbReference>
<dbReference type="GO" id="GO:0016020">
    <property type="term" value="C:membrane"/>
    <property type="evidence" value="ECO:0007669"/>
    <property type="project" value="UniProtKB-SubCell"/>
</dbReference>
<reference evidence="6" key="1">
    <citation type="submission" date="2012-08" db="EMBL/GenBank/DDBJ databases">
        <title>Transcriptome of adult Musca domestica launches a platform for comparative house fly gene expression and characterization of differential gene expression among resistant and susceptible house flies.</title>
        <authorList>
            <person name="Liu N."/>
            <person name="Zhang L."/>
            <person name="Li M."/>
            <person name="Reid W."/>
        </authorList>
    </citation>
    <scope>NUCLEOTIDE SEQUENCE</scope>
    <source>
        <strain evidence="6">ALHF</strain>
        <tissue evidence="6">Whole body</tissue>
    </source>
</reference>